<proteinExistence type="predicted"/>
<sequence>MSEDGKVTKNFSICIWSFYRDMENSMFTCMAKLAIVIRRLVFVFYSSDLFICAERTLIENQCDVIFYMIYMKRIYSTAKIMHSFCRQKFQLKVQLIGNCT</sequence>
<evidence type="ECO:0000313" key="2">
    <source>
        <dbReference type="Proteomes" id="UP000790347"/>
    </source>
</evidence>
<organism evidence="1 2">
    <name type="scientific">Dermatophagoides farinae</name>
    <name type="common">American house dust mite</name>
    <dbReference type="NCBI Taxonomy" id="6954"/>
    <lineage>
        <taxon>Eukaryota</taxon>
        <taxon>Metazoa</taxon>
        <taxon>Ecdysozoa</taxon>
        <taxon>Arthropoda</taxon>
        <taxon>Chelicerata</taxon>
        <taxon>Arachnida</taxon>
        <taxon>Acari</taxon>
        <taxon>Acariformes</taxon>
        <taxon>Sarcoptiformes</taxon>
        <taxon>Astigmata</taxon>
        <taxon>Psoroptidia</taxon>
        <taxon>Analgoidea</taxon>
        <taxon>Pyroglyphidae</taxon>
        <taxon>Dermatophagoidinae</taxon>
        <taxon>Dermatophagoides</taxon>
    </lineage>
</organism>
<dbReference type="Proteomes" id="UP000790347">
    <property type="component" value="Unassembled WGS sequence"/>
</dbReference>
<comment type="caution">
    <text evidence="1">The sequence shown here is derived from an EMBL/GenBank/DDBJ whole genome shotgun (WGS) entry which is preliminary data.</text>
</comment>
<accession>A0A922L6R6</accession>
<evidence type="ECO:0000313" key="1">
    <source>
        <dbReference type="EMBL" id="KAH9521363.1"/>
    </source>
</evidence>
<name>A0A922L6R6_DERFA</name>
<dbReference type="EMBL" id="ASGP02000002">
    <property type="protein sequence ID" value="KAH9521363.1"/>
    <property type="molecule type" value="Genomic_DNA"/>
</dbReference>
<reference evidence="1" key="2">
    <citation type="journal article" date="2022" name="Res Sq">
        <title>Comparative Genomics Reveals Insights into the Divergent Evolution of Astigmatic Mites and Household Pest Adaptations.</title>
        <authorList>
            <person name="Xiong Q."/>
            <person name="Wan A.T.-Y."/>
            <person name="Liu X.-Y."/>
            <person name="Fung C.S.-H."/>
            <person name="Xiao X."/>
            <person name="Malainual N."/>
            <person name="Hou J."/>
            <person name="Wang L."/>
            <person name="Wang M."/>
            <person name="Yang K."/>
            <person name="Cui Y."/>
            <person name="Leung E."/>
            <person name="Nong W."/>
            <person name="Shin S.-K."/>
            <person name="Au S."/>
            <person name="Jeong K.Y."/>
            <person name="Chew F.T."/>
            <person name="Hui J."/>
            <person name="Leung T.F."/>
            <person name="Tungtrongchitr A."/>
            <person name="Zhong N."/>
            <person name="Liu Z."/>
            <person name="Tsui S."/>
        </authorList>
    </citation>
    <scope>NUCLEOTIDE SEQUENCE</scope>
    <source>
        <strain evidence="1">Derf</strain>
        <tissue evidence="1">Whole organism</tissue>
    </source>
</reference>
<dbReference type="AlphaFoldDB" id="A0A922L6R6"/>
<reference evidence="1" key="1">
    <citation type="submission" date="2013-05" db="EMBL/GenBank/DDBJ databases">
        <authorList>
            <person name="Yim A.K.Y."/>
            <person name="Chan T.F."/>
            <person name="Ji K.M."/>
            <person name="Liu X.Y."/>
            <person name="Zhou J.W."/>
            <person name="Li R.Q."/>
            <person name="Yang K.Y."/>
            <person name="Li J."/>
            <person name="Li M."/>
            <person name="Law P.T.W."/>
            <person name="Wu Y.L."/>
            <person name="Cai Z.L."/>
            <person name="Qin H."/>
            <person name="Bao Y."/>
            <person name="Leung R.K.K."/>
            <person name="Ng P.K.S."/>
            <person name="Zou J."/>
            <person name="Zhong X.J."/>
            <person name="Ran P.X."/>
            <person name="Zhong N.S."/>
            <person name="Liu Z.G."/>
            <person name="Tsui S.K.W."/>
        </authorList>
    </citation>
    <scope>NUCLEOTIDE SEQUENCE</scope>
    <source>
        <strain evidence="1">Derf</strain>
        <tissue evidence="1">Whole organism</tissue>
    </source>
</reference>
<gene>
    <name evidence="1" type="ORF">DERF_005026</name>
</gene>
<keyword evidence="2" id="KW-1185">Reference proteome</keyword>
<protein>
    <submittedName>
        <fullName evidence="1">Uncharacterized protein</fullName>
    </submittedName>
</protein>